<sequence>MARFTGIHNSTSSTGRKKTKIDLSWRIKGPVHGGPYHFNVLRSFGGHVAFSSWSNSEKLTSWIKCYERPGCLEKMNGIKLSDTVSWRVSESGLGHLSRCMTTILDENLISAFVERWQPDTNTFHCHLGKLVSCCTMFITF</sequence>
<comment type="caution">
    <text evidence="1">The sequence shown here is derived from an EMBL/GenBank/DDBJ whole genome shotgun (WGS) entry which is preliminary data.</text>
</comment>
<dbReference type="EMBL" id="JBDFQZ010000009">
    <property type="protein sequence ID" value="KAK9689950.1"/>
    <property type="molecule type" value="Genomic_DNA"/>
</dbReference>
<proteinExistence type="predicted"/>
<keyword evidence="2" id="KW-1185">Reference proteome</keyword>
<dbReference type="AlphaFoldDB" id="A0AAW1IJM4"/>
<evidence type="ECO:0000313" key="2">
    <source>
        <dbReference type="Proteomes" id="UP001443914"/>
    </source>
</evidence>
<gene>
    <name evidence="1" type="ORF">RND81_09G093600</name>
</gene>
<reference evidence="1" key="1">
    <citation type="submission" date="2024-03" db="EMBL/GenBank/DDBJ databases">
        <title>WGS assembly of Saponaria officinalis var. Norfolk2.</title>
        <authorList>
            <person name="Jenkins J."/>
            <person name="Shu S."/>
            <person name="Grimwood J."/>
            <person name="Barry K."/>
            <person name="Goodstein D."/>
            <person name="Schmutz J."/>
            <person name="Leebens-Mack J."/>
            <person name="Osbourn A."/>
        </authorList>
    </citation>
    <scope>NUCLEOTIDE SEQUENCE [LARGE SCALE GENOMIC DNA]</scope>
    <source>
        <strain evidence="1">JIC</strain>
    </source>
</reference>
<accession>A0AAW1IJM4</accession>
<name>A0AAW1IJM4_SAPOF</name>
<protein>
    <recommendedName>
        <fullName evidence="3">Aminotransferase-like plant mobile domain-containing protein</fullName>
    </recommendedName>
</protein>
<evidence type="ECO:0000313" key="1">
    <source>
        <dbReference type="EMBL" id="KAK9689950.1"/>
    </source>
</evidence>
<evidence type="ECO:0008006" key="3">
    <source>
        <dbReference type="Google" id="ProtNLM"/>
    </source>
</evidence>
<organism evidence="1 2">
    <name type="scientific">Saponaria officinalis</name>
    <name type="common">Common soapwort</name>
    <name type="synonym">Lychnis saponaria</name>
    <dbReference type="NCBI Taxonomy" id="3572"/>
    <lineage>
        <taxon>Eukaryota</taxon>
        <taxon>Viridiplantae</taxon>
        <taxon>Streptophyta</taxon>
        <taxon>Embryophyta</taxon>
        <taxon>Tracheophyta</taxon>
        <taxon>Spermatophyta</taxon>
        <taxon>Magnoliopsida</taxon>
        <taxon>eudicotyledons</taxon>
        <taxon>Gunneridae</taxon>
        <taxon>Pentapetalae</taxon>
        <taxon>Caryophyllales</taxon>
        <taxon>Caryophyllaceae</taxon>
        <taxon>Caryophylleae</taxon>
        <taxon>Saponaria</taxon>
    </lineage>
</organism>
<dbReference type="Proteomes" id="UP001443914">
    <property type="component" value="Unassembled WGS sequence"/>
</dbReference>